<keyword evidence="12" id="KW-1185">Reference proteome</keyword>
<name>C0CJL5_BLAHS</name>
<comment type="subunit">
    <text evidence="10">F-type ATPases have 2 components, CF(1) - the catalytic core - and CF(0) - the membrane proton channel. CF(1) has five subunits: alpha(3), beta(3), gamma(1), delta(1), epsilon(1). CF(0) has three main subunits: a, b and c.</text>
</comment>
<dbReference type="GeneID" id="86820323"/>
<evidence type="ECO:0000256" key="9">
    <source>
        <dbReference type="ARBA" id="ARBA00023310"/>
    </source>
</evidence>
<dbReference type="Gene3D" id="3.40.1380.10">
    <property type="match status" value="1"/>
</dbReference>
<evidence type="ECO:0000256" key="5">
    <source>
        <dbReference type="ARBA" id="ARBA00022781"/>
    </source>
</evidence>
<keyword evidence="4 10" id="KW-0813">Transport</keyword>
<dbReference type="AlphaFoldDB" id="C0CJL5"/>
<keyword evidence="8 10" id="KW-0139">CF(1)</keyword>
<dbReference type="GO" id="GO:0045259">
    <property type="term" value="C:proton-transporting ATP synthase complex"/>
    <property type="evidence" value="ECO:0007669"/>
    <property type="project" value="UniProtKB-KW"/>
</dbReference>
<dbReference type="PRINTS" id="PR00126">
    <property type="entry name" value="ATPASEGAMMA"/>
</dbReference>
<dbReference type="GO" id="GO:0005886">
    <property type="term" value="C:plasma membrane"/>
    <property type="evidence" value="ECO:0007669"/>
    <property type="project" value="UniProtKB-SubCell"/>
</dbReference>
<evidence type="ECO:0000313" key="12">
    <source>
        <dbReference type="Proteomes" id="UP000003100"/>
    </source>
</evidence>
<evidence type="ECO:0000256" key="2">
    <source>
        <dbReference type="ARBA" id="ARBA00004170"/>
    </source>
</evidence>
<accession>C0CJL5</accession>
<dbReference type="GO" id="GO:0042777">
    <property type="term" value="P:proton motive force-driven plasma membrane ATP synthesis"/>
    <property type="evidence" value="ECO:0007669"/>
    <property type="project" value="UniProtKB-UniRule"/>
</dbReference>
<dbReference type="InterPro" id="IPR035968">
    <property type="entry name" value="ATP_synth_F1_ATPase_gsu"/>
</dbReference>
<dbReference type="PROSITE" id="PS00153">
    <property type="entry name" value="ATPASE_GAMMA"/>
    <property type="match status" value="1"/>
</dbReference>
<dbReference type="HAMAP" id="MF_00815">
    <property type="entry name" value="ATP_synth_gamma_bact"/>
    <property type="match status" value="1"/>
</dbReference>
<dbReference type="Proteomes" id="UP000003100">
    <property type="component" value="Unassembled WGS sequence"/>
</dbReference>
<dbReference type="CDD" id="cd12151">
    <property type="entry name" value="F1-ATPase_gamma"/>
    <property type="match status" value="1"/>
</dbReference>
<evidence type="ECO:0000256" key="8">
    <source>
        <dbReference type="ARBA" id="ARBA00023196"/>
    </source>
</evidence>
<evidence type="ECO:0000256" key="10">
    <source>
        <dbReference type="HAMAP-Rule" id="MF_00815"/>
    </source>
</evidence>
<dbReference type="PATRIC" id="fig|476272.21.peg.2382"/>
<keyword evidence="10" id="KW-1003">Cell membrane</keyword>
<dbReference type="InterPro" id="IPR023632">
    <property type="entry name" value="ATP_synth_F1_gsu_CS"/>
</dbReference>
<organism evidence="11 12">
    <name type="scientific">Blautia hydrogenotrophica (strain DSM 10507 / JCM 14656 / S5a33)</name>
    <name type="common">Ruminococcus hydrogenotrophicus</name>
    <dbReference type="NCBI Taxonomy" id="476272"/>
    <lineage>
        <taxon>Bacteria</taxon>
        <taxon>Bacillati</taxon>
        <taxon>Bacillota</taxon>
        <taxon>Clostridia</taxon>
        <taxon>Lachnospirales</taxon>
        <taxon>Lachnospiraceae</taxon>
        <taxon>Blautia</taxon>
    </lineage>
</organism>
<dbReference type="Pfam" id="PF00231">
    <property type="entry name" value="ATP-synt"/>
    <property type="match status" value="1"/>
</dbReference>
<dbReference type="SUPFAM" id="SSF52943">
    <property type="entry name" value="ATP synthase (F1-ATPase), gamma subunit"/>
    <property type="match status" value="1"/>
</dbReference>
<comment type="function">
    <text evidence="1 10">Produces ATP from ADP in the presence of a proton gradient across the membrane. The gamma chain is believed to be important in regulating ATPase activity and the flow of protons through the CF(0) complex.</text>
</comment>
<dbReference type="HOGENOM" id="CLU_050669_0_1_9"/>
<sequence length="296" mass="33587">MANEKEIQARMKSIQDTMKITNAMYLISSSKLKRAKTVLGNAEPYFYGIQSAIARVLRHVPDMTHEFFNKRADKQGEERRIGLVVVTADKGLAGAYNHNIIKLAEAELARAGHGKLYVLGIVGQQYFGKKKDVDMDKDFQQNIQKPSLHQARELSELIVESYLEGELDEVRIIYTKVINAVQMETVVQQLLPLEKEEVVERNIPLDLHRELITLYPSPEAVLDYMIPNYLTGLIYGCLVEAYASEHNSRMMAMQSSTDNAKEMLRDLSIQFNRARQAAITQEITEVIAGAKAQKRK</sequence>
<evidence type="ECO:0000256" key="4">
    <source>
        <dbReference type="ARBA" id="ARBA00022448"/>
    </source>
</evidence>
<evidence type="ECO:0000313" key="11">
    <source>
        <dbReference type="EMBL" id="EEG50016.1"/>
    </source>
</evidence>
<comment type="similarity">
    <text evidence="3 10">Belongs to the ATPase gamma chain family.</text>
</comment>
<dbReference type="GO" id="GO:0046933">
    <property type="term" value="F:proton-transporting ATP synthase activity, rotational mechanism"/>
    <property type="evidence" value="ECO:0007669"/>
    <property type="project" value="UniProtKB-UniRule"/>
</dbReference>
<dbReference type="GO" id="GO:0005524">
    <property type="term" value="F:ATP binding"/>
    <property type="evidence" value="ECO:0007669"/>
    <property type="project" value="UniProtKB-UniRule"/>
</dbReference>
<reference evidence="11 12" key="1">
    <citation type="submission" date="2009-01" db="EMBL/GenBank/DDBJ databases">
        <authorList>
            <person name="Fulton L."/>
            <person name="Clifton S."/>
            <person name="Fulton B."/>
            <person name="Xu J."/>
            <person name="Minx P."/>
            <person name="Pepin K.H."/>
            <person name="Johnson M."/>
            <person name="Bhonagiri V."/>
            <person name="Nash W.E."/>
            <person name="Mardis E.R."/>
            <person name="Wilson R.K."/>
        </authorList>
    </citation>
    <scope>NUCLEOTIDE SEQUENCE [LARGE SCALE GENOMIC DNA]</scope>
    <source>
        <strain evidence="12">DSM 10507 / JCM 14656 / S5a33</strain>
    </source>
</reference>
<dbReference type="eggNOG" id="COG0224">
    <property type="taxonomic scope" value="Bacteria"/>
</dbReference>
<evidence type="ECO:0000256" key="7">
    <source>
        <dbReference type="ARBA" id="ARBA00023136"/>
    </source>
</evidence>
<evidence type="ECO:0000256" key="3">
    <source>
        <dbReference type="ARBA" id="ARBA00007681"/>
    </source>
</evidence>
<reference evidence="11 12" key="2">
    <citation type="submission" date="2009-02" db="EMBL/GenBank/DDBJ databases">
        <title>Draft genome sequence of Blautia hydrogenotrophica DSM 10507 (Ruminococcus hydrogenotrophicus DSM 10507).</title>
        <authorList>
            <person name="Sudarsanam P."/>
            <person name="Ley R."/>
            <person name="Guruge J."/>
            <person name="Turnbaugh P.J."/>
            <person name="Mahowald M."/>
            <person name="Liep D."/>
            <person name="Gordon J."/>
        </authorList>
    </citation>
    <scope>NUCLEOTIDE SEQUENCE [LARGE SCALE GENOMIC DNA]</scope>
    <source>
        <strain evidence="12">DSM 10507 / JCM 14656 / S5a33</strain>
    </source>
</reference>
<keyword evidence="6 10" id="KW-0406">Ion transport</keyword>
<dbReference type="Gene3D" id="1.10.287.80">
    <property type="entry name" value="ATP synthase, gamma subunit, helix hairpin domain"/>
    <property type="match status" value="1"/>
</dbReference>
<keyword evidence="9 10" id="KW-0066">ATP synthesis</keyword>
<dbReference type="EMBL" id="ACBZ01000046">
    <property type="protein sequence ID" value="EEG50016.1"/>
    <property type="molecule type" value="Genomic_DNA"/>
</dbReference>
<dbReference type="PANTHER" id="PTHR11693:SF22">
    <property type="entry name" value="ATP SYNTHASE SUBUNIT GAMMA, MITOCHONDRIAL"/>
    <property type="match status" value="1"/>
</dbReference>
<keyword evidence="7 10" id="KW-0472">Membrane</keyword>
<evidence type="ECO:0000256" key="6">
    <source>
        <dbReference type="ARBA" id="ARBA00023065"/>
    </source>
</evidence>
<dbReference type="PANTHER" id="PTHR11693">
    <property type="entry name" value="ATP SYNTHASE GAMMA CHAIN"/>
    <property type="match status" value="1"/>
</dbReference>
<gene>
    <name evidence="10" type="primary">atpG</name>
    <name evidence="11" type="ORF">RUMHYD_01035</name>
</gene>
<protein>
    <recommendedName>
        <fullName evidence="10">ATP synthase gamma chain</fullName>
    </recommendedName>
    <alternativeName>
        <fullName evidence="10">ATP synthase F1 sector gamma subunit</fullName>
    </alternativeName>
    <alternativeName>
        <fullName evidence="10">F-ATPase gamma subunit</fullName>
    </alternativeName>
</protein>
<dbReference type="RefSeq" id="WP_005946796.1">
    <property type="nucleotide sequence ID" value="NZ_CP136423.1"/>
</dbReference>
<evidence type="ECO:0000256" key="1">
    <source>
        <dbReference type="ARBA" id="ARBA00003456"/>
    </source>
</evidence>
<dbReference type="InterPro" id="IPR000131">
    <property type="entry name" value="ATP_synth_F1_gsu"/>
</dbReference>
<comment type="subcellular location">
    <subcellularLocation>
        <location evidence="10">Cell membrane</location>
        <topology evidence="10">Peripheral membrane protein</topology>
    </subcellularLocation>
    <subcellularLocation>
        <location evidence="2">Membrane</location>
        <topology evidence="2">Peripheral membrane protein</topology>
    </subcellularLocation>
</comment>
<proteinExistence type="inferred from homology"/>
<dbReference type="NCBIfam" id="TIGR01146">
    <property type="entry name" value="ATPsyn_F1gamma"/>
    <property type="match status" value="1"/>
</dbReference>
<keyword evidence="5 10" id="KW-0375">Hydrogen ion transport</keyword>